<accession>A0A0C3LL51</accession>
<name>A0A0C3LL51_9AGAM</name>
<dbReference type="Pfam" id="PF00934">
    <property type="entry name" value="PE"/>
    <property type="match status" value="1"/>
</dbReference>
<evidence type="ECO:0000313" key="3">
    <source>
        <dbReference type="Proteomes" id="UP000054248"/>
    </source>
</evidence>
<dbReference type="HOGENOM" id="CLU_2869295_0_0_1"/>
<feature type="domain" description="PE" evidence="1">
    <location>
        <begin position="6"/>
        <end position="42"/>
    </location>
</feature>
<protein>
    <recommendedName>
        <fullName evidence="1">PE domain-containing protein</fullName>
    </recommendedName>
</protein>
<dbReference type="InterPro" id="IPR000084">
    <property type="entry name" value="PE-PGRS_N"/>
</dbReference>
<keyword evidence="3" id="KW-1185">Reference proteome</keyword>
<dbReference type="SUPFAM" id="SSF140459">
    <property type="entry name" value="PE/PPE dimer-like"/>
    <property type="match status" value="1"/>
</dbReference>
<dbReference type="AlphaFoldDB" id="A0A0C3LL51"/>
<gene>
    <name evidence="2" type="ORF">M407DRAFT_120321</name>
</gene>
<sequence>MPTMAPAFSATTVLLPRGADEVSAACRSLYYYFARNFNQVISTFRSSTWMYGCYLSFKCRVIAY</sequence>
<evidence type="ECO:0000313" key="2">
    <source>
        <dbReference type="EMBL" id="KIO22102.1"/>
    </source>
</evidence>
<dbReference type="EMBL" id="KN823118">
    <property type="protein sequence ID" value="KIO22102.1"/>
    <property type="molecule type" value="Genomic_DNA"/>
</dbReference>
<evidence type="ECO:0000259" key="1">
    <source>
        <dbReference type="Pfam" id="PF00934"/>
    </source>
</evidence>
<organism evidence="2 3">
    <name type="scientific">Tulasnella calospora MUT 4182</name>
    <dbReference type="NCBI Taxonomy" id="1051891"/>
    <lineage>
        <taxon>Eukaryota</taxon>
        <taxon>Fungi</taxon>
        <taxon>Dikarya</taxon>
        <taxon>Basidiomycota</taxon>
        <taxon>Agaricomycotina</taxon>
        <taxon>Agaricomycetes</taxon>
        <taxon>Cantharellales</taxon>
        <taxon>Tulasnellaceae</taxon>
        <taxon>Tulasnella</taxon>
    </lineage>
</organism>
<proteinExistence type="predicted"/>
<dbReference type="InterPro" id="IPR038332">
    <property type="entry name" value="PPE_sf"/>
</dbReference>
<dbReference type="Proteomes" id="UP000054248">
    <property type="component" value="Unassembled WGS sequence"/>
</dbReference>
<reference evidence="2 3" key="1">
    <citation type="submission" date="2014-04" db="EMBL/GenBank/DDBJ databases">
        <authorList>
            <consortium name="DOE Joint Genome Institute"/>
            <person name="Kuo A."/>
            <person name="Girlanda M."/>
            <person name="Perotto S."/>
            <person name="Kohler A."/>
            <person name="Nagy L.G."/>
            <person name="Floudas D."/>
            <person name="Copeland A."/>
            <person name="Barry K.W."/>
            <person name="Cichocki N."/>
            <person name="Veneault-Fourrey C."/>
            <person name="LaButti K."/>
            <person name="Lindquist E.A."/>
            <person name="Lipzen A."/>
            <person name="Lundell T."/>
            <person name="Morin E."/>
            <person name="Murat C."/>
            <person name="Sun H."/>
            <person name="Tunlid A."/>
            <person name="Henrissat B."/>
            <person name="Grigoriev I.V."/>
            <person name="Hibbett D.S."/>
            <person name="Martin F."/>
            <person name="Nordberg H.P."/>
            <person name="Cantor M.N."/>
            <person name="Hua S.X."/>
        </authorList>
    </citation>
    <scope>NUCLEOTIDE SEQUENCE [LARGE SCALE GENOMIC DNA]</scope>
    <source>
        <strain evidence="2 3">MUT 4182</strain>
    </source>
</reference>
<reference evidence="3" key="2">
    <citation type="submission" date="2015-01" db="EMBL/GenBank/DDBJ databases">
        <title>Evolutionary Origins and Diversification of the Mycorrhizal Mutualists.</title>
        <authorList>
            <consortium name="DOE Joint Genome Institute"/>
            <consortium name="Mycorrhizal Genomics Consortium"/>
            <person name="Kohler A."/>
            <person name="Kuo A."/>
            <person name="Nagy L.G."/>
            <person name="Floudas D."/>
            <person name="Copeland A."/>
            <person name="Barry K.W."/>
            <person name="Cichocki N."/>
            <person name="Veneault-Fourrey C."/>
            <person name="LaButti K."/>
            <person name="Lindquist E.A."/>
            <person name="Lipzen A."/>
            <person name="Lundell T."/>
            <person name="Morin E."/>
            <person name="Murat C."/>
            <person name="Riley R."/>
            <person name="Ohm R."/>
            <person name="Sun H."/>
            <person name="Tunlid A."/>
            <person name="Henrissat B."/>
            <person name="Grigoriev I.V."/>
            <person name="Hibbett D.S."/>
            <person name="Martin F."/>
        </authorList>
    </citation>
    <scope>NUCLEOTIDE SEQUENCE [LARGE SCALE GENOMIC DNA]</scope>
    <source>
        <strain evidence="3">MUT 4182</strain>
    </source>
</reference>